<feature type="compositionally biased region" description="Pro residues" evidence="1">
    <location>
        <begin position="88"/>
        <end position="103"/>
    </location>
</feature>
<evidence type="ECO:0000256" key="1">
    <source>
        <dbReference type="SAM" id="MobiDB-lite"/>
    </source>
</evidence>
<protein>
    <submittedName>
        <fullName evidence="3">Uncharacterized protein</fullName>
    </submittedName>
</protein>
<keyword evidence="4" id="KW-1185">Reference proteome</keyword>
<sequence length="184" mass="19225">MCWTSRHLQYLLPLLIFSTGATAVCVLTVFLLCLPPDAERSHRGQPDRPNARLARCGQPPSHPHTPPSSVPPVAAPRAGATGAAASPAPTPGPDPRPYPPAPQLCPTQLAGLDVGGDSVSGTLSSLSGHNLGDDFDMFAQTRNQLSGRPTQKCEVRGPSGPGRACLGSGCQTTEHHWRAEGDRG</sequence>
<reference evidence="3 4" key="1">
    <citation type="submission" date="2021-04" db="EMBL/GenBank/DDBJ databases">
        <authorList>
            <person name="De Guttry C."/>
            <person name="Zahm M."/>
            <person name="Klopp C."/>
            <person name="Cabau C."/>
            <person name="Louis A."/>
            <person name="Berthelot C."/>
            <person name="Parey E."/>
            <person name="Roest Crollius H."/>
            <person name="Montfort J."/>
            <person name="Robinson-Rechavi M."/>
            <person name="Bucao C."/>
            <person name="Bouchez O."/>
            <person name="Gislard M."/>
            <person name="Lluch J."/>
            <person name="Milhes M."/>
            <person name="Lampietro C."/>
            <person name="Lopez Roques C."/>
            <person name="Donnadieu C."/>
            <person name="Braasch I."/>
            <person name="Desvignes T."/>
            <person name="Postlethwait J."/>
            <person name="Bobe J."/>
            <person name="Wedekind C."/>
            <person name="Guiguen Y."/>
        </authorList>
    </citation>
    <scope>NUCLEOTIDE SEQUENCE [LARGE SCALE GENOMIC DNA]</scope>
    <source>
        <strain evidence="3">Cs_M1</strain>
        <tissue evidence="3">Blood</tissue>
    </source>
</reference>
<feature type="region of interest" description="Disordered" evidence="1">
    <location>
        <begin position="39"/>
        <end position="107"/>
    </location>
</feature>
<gene>
    <name evidence="3" type="ORF">J4Q44_G00391850</name>
</gene>
<comment type="caution">
    <text evidence="3">The sequence shown here is derived from an EMBL/GenBank/DDBJ whole genome shotgun (WGS) entry which is preliminary data.</text>
</comment>
<dbReference type="EMBL" id="JAGTTL010001613">
    <property type="protein sequence ID" value="KAK6278300.1"/>
    <property type="molecule type" value="Genomic_DNA"/>
</dbReference>
<evidence type="ECO:0000313" key="4">
    <source>
        <dbReference type="Proteomes" id="UP001356427"/>
    </source>
</evidence>
<proteinExistence type="predicted"/>
<feature type="transmembrane region" description="Helical" evidence="2">
    <location>
        <begin position="12"/>
        <end position="34"/>
    </location>
</feature>
<feature type="compositionally biased region" description="Pro residues" evidence="1">
    <location>
        <begin position="60"/>
        <end position="74"/>
    </location>
</feature>
<keyword evidence="2" id="KW-1133">Transmembrane helix</keyword>
<evidence type="ECO:0000256" key="2">
    <source>
        <dbReference type="SAM" id="Phobius"/>
    </source>
</evidence>
<feature type="compositionally biased region" description="Low complexity" evidence="1">
    <location>
        <begin position="75"/>
        <end position="87"/>
    </location>
</feature>
<keyword evidence="2" id="KW-0472">Membrane</keyword>
<accession>A0AAN8KDL6</accession>
<feature type="compositionally biased region" description="Basic and acidic residues" evidence="1">
    <location>
        <begin position="39"/>
        <end position="50"/>
    </location>
</feature>
<organism evidence="3 4">
    <name type="scientific">Coregonus suidteri</name>
    <dbReference type="NCBI Taxonomy" id="861788"/>
    <lineage>
        <taxon>Eukaryota</taxon>
        <taxon>Metazoa</taxon>
        <taxon>Chordata</taxon>
        <taxon>Craniata</taxon>
        <taxon>Vertebrata</taxon>
        <taxon>Euteleostomi</taxon>
        <taxon>Actinopterygii</taxon>
        <taxon>Neopterygii</taxon>
        <taxon>Teleostei</taxon>
        <taxon>Protacanthopterygii</taxon>
        <taxon>Salmoniformes</taxon>
        <taxon>Salmonidae</taxon>
        <taxon>Coregoninae</taxon>
        <taxon>Coregonus</taxon>
    </lineage>
</organism>
<evidence type="ECO:0000313" key="3">
    <source>
        <dbReference type="EMBL" id="KAK6278300.1"/>
    </source>
</evidence>
<keyword evidence="2" id="KW-0812">Transmembrane</keyword>
<dbReference type="AlphaFoldDB" id="A0AAN8KDL6"/>
<name>A0AAN8KDL6_9TELE</name>
<dbReference type="Proteomes" id="UP001356427">
    <property type="component" value="Unassembled WGS sequence"/>
</dbReference>